<organism evidence="4 5">
    <name type="scientific">Clytia hemisphaerica</name>
    <dbReference type="NCBI Taxonomy" id="252671"/>
    <lineage>
        <taxon>Eukaryota</taxon>
        <taxon>Metazoa</taxon>
        <taxon>Cnidaria</taxon>
        <taxon>Hydrozoa</taxon>
        <taxon>Hydroidolina</taxon>
        <taxon>Leptothecata</taxon>
        <taxon>Obeliida</taxon>
        <taxon>Clytiidae</taxon>
        <taxon>Clytia</taxon>
    </lineage>
</organism>
<feature type="region of interest" description="Disordered" evidence="1">
    <location>
        <begin position="294"/>
        <end position="325"/>
    </location>
</feature>
<dbReference type="GeneID" id="136813267"/>
<feature type="compositionally biased region" description="Basic residues" evidence="1">
    <location>
        <begin position="314"/>
        <end position="325"/>
    </location>
</feature>
<evidence type="ECO:0000256" key="1">
    <source>
        <dbReference type="SAM" id="MobiDB-lite"/>
    </source>
</evidence>
<keyword evidence="2" id="KW-0812">Transmembrane</keyword>
<dbReference type="Gene3D" id="1.10.287.110">
    <property type="entry name" value="DnaJ domain"/>
    <property type="match status" value="1"/>
</dbReference>
<protein>
    <recommendedName>
        <fullName evidence="3">J domain-containing protein</fullName>
    </recommendedName>
</protein>
<dbReference type="OrthoDB" id="1507364at2759"/>
<dbReference type="SMART" id="SM00271">
    <property type="entry name" value="DnaJ"/>
    <property type="match status" value="1"/>
</dbReference>
<dbReference type="Pfam" id="PF00226">
    <property type="entry name" value="DnaJ"/>
    <property type="match status" value="1"/>
</dbReference>
<dbReference type="AlphaFoldDB" id="A0A7M5WXG8"/>
<keyword evidence="2" id="KW-1133">Transmembrane helix</keyword>
<dbReference type="CDD" id="cd06257">
    <property type="entry name" value="DnaJ"/>
    <property type="match status" value="1"/>
</dbReference>
<evidence type="ECO:0000256" key="2">
    <source>
        <dbReference type="SAM" id="Phobius"/>
    </source>
</evidence>
<dbReference type="PRINTS" id="PR00625">
    <property type="entry name" value="JDOMAIN"/>
</dbReference>
<feature type="transmembrane region" description="Helical" evidence="2">
    <location>
        <begin position="20"/>
        <end position="39"/>
    </location>
</feature>
<dbReference type="InterPro" id="IPR032843">
    <property type="entry name" value="Jiv"/>
</dbReference>
<proteinExistence type="predicted"/>
<evidence type="ECO:0000313" key="5">
    <source>
        <dbReference type="Proteomes" id="UP000594262"/>
    </source>
</evidence>
<reference evidence="4" key="1">
    <citation type="submission" date="2021-01" db="UniProtKB">
        <authorList>
            <consortium name="EnsemblMetazoa"/>
        </authorList>
    </citation>
    <scope>IDENTIFICATION</scope>
</reference>
<evidence type="ECO:0000259" key="3">
    <source>
        <dbReference type="PROSITE" id="PS50076"/>
    </source>
</evidence>
<accession>A0A7M5WXG8</accession>
<dbReference type="PROSITE" id="PS50076">
    <property type="entry name" value="DNAJ_2"/>
    <property type="match status" value="1"/>
</dbReference>
<evidence type="ECO:0000313" key="4">
    <source>
        <dbReference type="EnsemblMetazoa" id="CLYHEMP014370.1"/>
    </source>
</evidence>
<dbReference type="PANTHER" id="PTHR44665">
    <property type="entry name" value="DNAJ HOMOLOG SUBFAMILY C MEMBER 14"/>
    <property type="match status" value="1"/>
</dbReference>
<dbReference type="Pfam" id="PF14901">
    <property type="entry name" value="Jiv90"/>
    <property type="match status" value="1"/>
</dbReference>
<dbReference type="EnsemblMetazoa" id="CLYHEMT014370.1">
    <property type="protein sequence ID" value="CLYHEMP014370.1"/>
    <property type="gene ID" value="CLYHEMG014370"/>
</dbReference>
<sequence>MILLFALKFLWAVSKKILKYTLLLILYVVATLLGFCMMINQRYQIITKLIKFTNNALEVIHLVLGIDLKGWFRRRGNRSSTKSTFDDGPPPPLPENSENAIQFLLKENPERPYRILCVSNTDSVDQIRNHYRKLVRLVHPDKCNLPQAEDAFKILDTAFKKLADPEKREEINSEMERQKAWDEFNKNMSEDYKNMFEELLNTIQCSSCEKRHKKTLVEKRTFMEARFCAECNTKHPAEDGDVWAEVGMLGVNWTCYACFDGEVYEITDWGKCQNLKQAIPVNHHRVFCHVGTQAANKSGRSRTPRNSEESGNRGTKRSKKNKRRK</sequence>
<dbReference type="PANTHER" id="PTHR44665:SF1">
    <property type="entry name" value="DNAJ HOMOLOG SUBFAMILY C MEMBER 14"/>
    <property type="match status" value="1"/>
</dbReference>
<dbReference type="SUPFAM" id="SSF46565">
    <property type="entry name" value="Chaperone J-domain"/>
    <property type="match status" value="1"/>
</dbReference>
<keyword evidence="5" id="KW-1185">Reference proteome</keyword>
<name>A0A7M5WXG8_9CNID</name>
<keyword evidence="2" id="KW-0472">Membrane</keyword>
<feature type="domain" description="J" evidence="3">
    <location>
        <begin position="111"/>
        <end position="185"/>
    </location>
</feature>
<dbReference type="Proteomes" id="UP000594262">
    <property type="component" value="Unplaced"/>
</dbReference>
<dbReference type="RefSeq" id="XP_066925878.1">
    <property type="nucleotide sequence ID" value="XM_067069777.1"/>
</dbReference>
<dbReference type="InterPro" id="IPR001623">
    <property type="entry name" value="DnaJ_domain"/>
</dbReference>
<dbReference type="InterPro" id="IPR036869">
    <property type="entry name" value="J_dom_sf"/>
</dbReference>
<dbReference type="InterPro" id="IPR052317">
    <property type="entry name" value="Viral_replicn-host_int_reg"/>
</dbReference>